<evidence type="ECO:0000256" key="1">
    <source>
        <dbReference type="SAM" id="MobiDB-lite"/>
    </source>
</evidence>
<dbReference type="EMBL" id="KN839011">
    <property type="protein sequence ID" value="KIJ91412.1"/>
    <property type="molecule type" value="Genomic_DNA"/>
</dbReference>
<evidence type="ECO:0000313" key="3">
    <source>
        <dbReference type="Proteomes" id="UP000054477"/>
    </source>
</evidence>
<accession>A0A0C9X4F2</accession>
<gene>
    <name evidence="2" type="ORF">K443DRAFT_115055</name>
</gene>
<keyword evidence="3" id="KW-1185">Reference proteome</keyword>
<dbReference type="AlphaFoldDB" id="A0A0C9X4F2"/>
<feature type="region of interest" description="Disordered" evidence="1">
    <location>
        <begin position="1"/>
        <end position="39"/>
    </location>
</feature>
<feature type="region of interest" description="Disordered" evidence="1">
    <location>
        <begin position="64"/>
        <end position="83"/>
    </location>
</feature>
<proteinExistence type="predicted"/>
<sequence length="155" mass="16601">MSRRLRSVTISAKENVPDVAPPKRGRRASIHASSPPSLQVTKPIALFTQAPPAIDTLSQEVGQTQVNYGPPKKKTATHAPSAPSFQVAEPVAPFTQAPPTNDAAIQEVGQTQVKYGPPKKKTARTVPAAAEGQRRLSNARVFDGVHVQARVQTLR</sequence>
<reference evidence="2 3" key="1">
    <citation type="submission" date="2014-04" db="EMBL/GenBank/DDBJ databases">
        <authorList>
            <consortium name="DOE Joint Genome Institute"/>
            <person name="Kuo A."/>
            <person name="Kohler A."/>
            <person name="Nagy L.G."/>
            <person name="Floudas D."/>
            <person name="Copeland A."/>
            <person name="Barry K.W."/>
            <person name="Cichocki N."/>
            <person name="Veneault-Fourrey C."/>
            <person name="LaButti K."/>
            <person name="Lindquist E.A."/>
            <person name="Lipzen A."/>
            <person name="Lundell T."/>
            <person name="Morin E."/>
            <person name="Murat C."/>
            <person name="Sun H."/>
            <person name="Tunlid A."/>
            <person name="Henrissat B."/>
            <person name="Grigoriev I.V."/>
            <person name="Hibbett D.S."/>
            <person name="Martin F."/>
            <person name="Nordberg H.P."/>
            <person name="Cantor M.N."/>
            <person name="Hua S.X."/>
        </authorList>
    </citation>
    <scope>NUCLEOTIDE SEQUENCE [LARGE SCALE GENOMIC DNA]</scope>
    <source>
        <strain evidence="2 3">LaAM-08-1</strain>
    </source>
</reference>
<dbReference type="HOGENOM" id="CLU_1695767_0_0_1"/>
<evidence type="ECO:0000313" key="2">
    <source>
        <dbReference type="EMBL" id="KIJ91412.1"/>
    </source>
</evidence>
<dbReference type="Proteomes" id="UP000054477">
    <property type="component" value="Unassembled WGS sequence"/>
</dbReference>
<organism evidence="2 3">
    <name type="scientific">Laccaria amethystina LaAM-08-1</name>
    <dbReference type="NCBI Taxonomy" id="1095629"/>
    <lineage>
        <taxon>Eukaryota</taxon>
        <taxon>Fungi</taxon>
        <taxon>Dikarya</taxon>
        <taxon>Basidiomycota</taxon>
        <taxon>Agaricomycotina</taxon>
        <taxon>Agaricomycetes</taxon>
        <taxon>Agaricomycetidae</taxon>
        <taxon>Agaricales</taxon>
        <taxon>Agaricineae</taxon>
        <taxon>Hydnangiaceae</taxon>
        <taxon>Laccaria</taxon>
    </lineage>
</organism>
<name>A0A0C9X4F2_9AGAR</name>
<protein>
    <submittedName>
        <fullName evidence="2">Unplaced genomic scaffold K443scaffold_476, whole genome shotgun sequence</fullName>
    </submittedName>
</protein>
<reference evidence="3" key="2">
    <citation type="submission" date="2015-01" db="EMBL/GenBank/DDBJ databases">
        <title>Evolutionary Origins and Diversification of the Mycorrhizal Mutualists.</title>
        <authorList>
            <consortium name="DOE Joint Genome Institute"/>
            <consortium name="Mycorrhizal Genomics Consortium"/>
            <person name="Kohler A."/>
            <person name="Kuo A."/>
            <person name="Nagy L.G."/>
            <person name="Floudas D."/>
            <person name="Copeland A."/>
            <person name="Barry K.W."/>
            <person name="Cichocki N."/>
            <person name="Veneault-Fourrey C."/>
            <person name="LaButti K."/>
            <person name="Lindquist E.A."/>
            <person name="Lipzen A."/>
            <person name="Lundell T."/>
            <person name="Morin E."/>
            <person name="Murat C."/>
            <person name="Riley R."/>
            <person name="Ohm R."/>
            <person name="Sun H."/>
            <person name="Tunlid A."/>
            <person name="Henrissat B."/>
            <person name="Grigoriev I.V."/>
            <person name="Hibbett D.S."/>
            <person name="Martin F."/>
        </authorList>
    </citation>
    <scope>NUCLEOTIDE SEQUENCE [LARGE SCALE GENOMIC DNA]</scope>
    <source>
        <strain evidence="3">LaAM-08-1</strain>
    </source>
</reference>